<feature type="domain" description="Apiosidase-like catalytic" evidence="3">
    <location>
        <begin position="34"/>
        <end position="369"/>
    </location>
</feature>
<dbReference type="PANTHER" id="PTHR37836:SF3">
    <property type="entry name" value="ENDOGLUCANASE"/>
    <property type="match status" value="1"/>
</dbReference>
<evidence type="ECO:0000313" key="5">
    <source>
        <dbReference type="Proteomes" id="UP000321204"/>
    </source>
</evidence>
<dbReference type="SUPFAM" id="SSF51445">
    <property type="entry name" value="(Trans)glycosidases"/>
    <property type="match status" value="1"/>
</dbReference>
<dbReference type="InterPro" id="IPR017853">
    <property type="entry name" value="GH"/>
</dbReference>
<feature type="signal peptide" evidence="1">
    <location>
        <begin position="1"/>
        <end position="25"/>
    </location>
</feature>
<keyword evidence="5" id="KW-1185">Reference proteome</keyword>
<evidence type="ECO:0000259" key="3">
    <source>
        <dbReference type="Pfam" id="PF13204"/>
    </source>
</evidence>
<dbReference type="Pfam" id="PF13204">
    <property type="entry name" value="Apiosidase"/>
    <property type="match status" value="1"/>
</dbReference>
<gene>
    <name evidence="4" type="ORF">FSB75_07165</name>
</gene>
<organism evidence="4 5">
    <name type="scientific">Flavisolibacter ginsenosidimutans</name>
    <dbReference type="NCBI Taxonomy" id="661481"/>
    <lineage>
        <taxon>Bacteria</taxon>
        <taxon>Pseudomonadati</taxon>
        <taxon>Bacteroidota</taxon>
        <taxon>Chitinophagia</taxon>
        <taxon>Chitinophagales</taxon>
        <taxon>Chitinophagaceae</taxon>
        <taxon>Flavisolibacter</taxon>
    </lineage>
</organism>
<dbReference type="InterPro" id="IPR025277">
    <property type="entry name" value="Apiosidase-like_cat_dom"/>
</dbReference>
<dbReference type="AlphaFoldDB" id="A0A5B8UHX1"/>
<reference evidence="4 5" key="1">
    <citation type="journal article" date="2015" name="Int. J. Syst. Evol. Microbiol.">
        <title>Flavisolibacter ginsenosidimutans sp. nov., with ginsenoside-converting activity isolated from soil used for cultivating ginseng.</title>
        <authorList>
            <person name="Zhao Y."/>
            <person name="Liu Q."/>
            <person name="Kang M.S."/>
            <person name="Jin F."/>
            <person name="Yu H."/>
            <person name="Im W.T."/>
        </authorList>
    </citation>
    <scope>NUCLEOTIDE SEQUENCE [LARGE SCALE GENOMIC DNA]</scope>
    <source>
        <strain evidence="4 5">Gsoil 636</strain>
    </source>
</reference>
<dbReference type="Pfam" id="PF12904">
    <property type="entry name" value="Collagen_bind_2"/>
    <property type="match status" value="1"/>
</dbReference>
<protein>
    <submittedName>
        <fullName evidence="4">DUF4038 domain-containing protein</fullName>
    </submittedName>
</protein>
<evidence type="ECO:0000256" key="1">
    <source>
        <dbReference type="SAM" id="SignalP"/>
    </source>
</evidence>
<dbReference type="InterPro" id="IPR024749">
    <property type="entry name" value="Collagen-bd_put"/>
</dbReference>
<name>A0A5B8UHX1_9BACT</name>
<accession>A0A5B8UHX1</accession>
<sequence>MKQPFRNKIFFFSFLLLAFAVCASAQTGKQLKVSANHRFFTDEKGQPFFWLGDTGWLLFSKLTRDEAETYLEDRRKKGFNVIQVMVLHTVSAVNVYDDSALINRNVARPLTTPGNNSADAKQYDYWDHVDYIVDLAAKKGLYMAMVPVWGTNVKSGWVKKEDAATYAKWLADRYKNRWNIIWLNGGDTQGSDSSATWKAIGSTLKAADPSHLESFHPFGRTSSSEYFQSEPWMDFNMFQSGHRSYDLDTSKSEHRFGPDNYKFTNIDYNLKPTKPTLDGEPSYELIPHGLHDTTKPYWGAADVRRYAYWSVFAGGAGHTYGHNSVMQMHKPTDKGSAYGSKKYWYTALNDSGAQQMHYLKDLMLSKSYFDRVPDESLIAGDIGEKYNYLAATRGKDYALIYDYTGRSFSVNMDKISGDLIKASWYDPRTGRYFLIGHFGNRGVRNFDPPGEEGEGNDWVLVLEMLIKQSYTQ</sequence>
<dbReference type="RefSeq" id="WP_146784844.1">
    <property type="nucleotide sequence ID" value="NZ_BAABIO010000002.1"/>
</dbReference>
<dbReference type="PANTHER" id="PTHR37836">
    <property type="entry name" value="LMO1036 PROTEIN"/>
    <property type="match status" value="1"/>
</dbReference>
<proteinExistence type="predicted"/>
<evidence type="ECO:0000259" key="2">
    <source>
        <dbReference type="Pfam" id="PF12904"/>
    </source>
</evidence>
<dbReference type="OrthoDB" id="59486at2"/>
<dbReference type="KEGG" id="fgg:FSB75_07165"/>
<keyword evidence="1" id="KW-0732">Signal</keyword>
<dbReference type="Gene3D" id="3.20.20.80">
    <property type="entry name" value="Glycosidases"/>
    <property type="match status" value="1"/>
</dbReference>
<evidence type="ECO:0000313" key="4">
    <source>
        <dbReference type="EMBL" id="QEC55680.1"/>
    </source>
</evidence>
<feature type="chain" id="PRO_5022774882" evidence="1">
    <location>
        <begin position="26"/>
        <end position="472"/>
    </location>
</feature>
<dbReference type="EMBL" id="CP042433">
    <property type="protein sequence ID" value="QEC55680.1"/>
    <property type="molecule type" value="Genomic_DNA"/>
</dbReference>
<feature type="domain" description="Putative collagen-binding" evidence="2">
    <location>
        <begin position="372"/>
        <end position="463"/>
    </location>
</feature>
<dbReference type="Proteomes" id="UP000321204">
    <property type="component" value="Chromosome"/>
</dbReference>